<accession>A0A0D0CNZ0</accession>
<organism evidence="1 2">
    <name type="scientific">Paxillus rubicundulus Ve08.2h10</name>
    <dbReference type="NCBI Taxonomy" id="930991"/>
    <lineage>
        <taxon>Eukaryota</taxon>
        <taxon>Fungi</taxon>
        <taxon>Dikarya</taxon>
        <taxon>Basidiomycota</taxon>
        <taxon>Agaricomycotina</taxon>
        <taxon>Agaricomycetes</taxon>
        <taxon>Agaricomycetidae</taxon>
        <taxon>Boletales</taxon>
        <taxon>Paxilineae</taxon>
        <taxon>Paxillaceae</taxon>
        <taxon>Paxillus</taxon>
    </lineage>
</organism>
<dbReference type="EMBL" id="KN827208">
    <property type="protein sequence ID" value="KIK76963.1"/>
    <property type="molecule type" value="Genomic_DNA"/>
</dbReference>
<dbReference type="HOGENOM" id="CLU_3074315_0_0_1"/>
<evidence type="ECO:0000313" key="1">
    <source>
        <dbReference type="EMBL" id="KIK76963.1"/>
    </source>
</evidence>
<name>A0A0D0CNZ0_9AGAM</name>
<protein>
    <submittedName>
        <fullName evidence="1">Uncharacterized protein</fullName>
    </submittedName>
</protein>
<dbReference type="Proteomes" id="UP000054538">
    <property type="component" value="Unassembled WGS sequence"/>
</dbReference>
<sequence>MSRAWKIKKTAPGPSLYKTRTFRARRVAESLWIIVFSKLRLWRDSPEYRVEELV</sequence>
<keyword evidence="2" id="KW-1185">Reference proteome</keyword>
<gene>
    <name evidence="1" type="ORF">PAXRUDRAFT_835156</name>
</gene>
<reference evidence="2" key="2">
    <citation type="submission" date="2015-01" db="EMBL/GenBank/DDBJ databases">
        <title>Evolutionary Origins and Diversification of the Mycorrhizal Mutualists.</title>
        <authorList>
            <consortium name="DOE Joint Genome Institute"/>
            <consortium name="Mycorrhizal Genomics Consortium"/>
            <person name="Kohler A."/>
            <person name="Kuo A."/>
            <person name="Nagy L.G."/>
            <person name="Floudas D."/>
            <person name="Copeland A."/>
            <person name="Barry K.W."/>
            <person name="Cichocki N."/>
            <person name="Veneault-Fourrey C."/>
            <person name="LaButti K."/>
            <person name="Lindquist E.A."/>
            <person name="Lipzen A."/>
            <person name="Lundell T."/>
            <person name="Morin E."/>
            <person name="Murat C."/>
            <person name="Riley R."/>
            <person name="Ohm R."/>
            <person name="Sun H."/>
            <person name="Tunlid A."/>
            <person name="Henrissat B."/>
            <person name="Grigoriev I.V."/>
            <person name="Hibbett D.S."/>
            <person name="Martin F."/>
        </authorList>
    </citation>
    <scope>NUCLEOTIDE SEQUENCE [LARGE SCALE GENOMIC DNA]</scope>
    <source>
        <strain evidence="2">Ve08.2h10</strain>
    </source>
</reference>
<dbReference type="AlphaFoldDB" id="A0A0D0CNZ0"/>
<evidence type="ECO:0000313" key="2">
    <source>
        <dbReference type="Proteomes" id="UP000054538"/>
    </source>
</evidence>
<reference evidence="1 2" key="1">
    <citation type="submission" date="2014-04" db="EMBL/GenBank/DDBJ databases">
        <authorList>
            <consortium name="DOE Joint Genome Institute"/>
            <person name="Kuo A."/>
            <person name="Kohler A."/>
            <person name="Jargeat P."/>
            <person name="Nagy L.G."/>
            <person name="Floudas D."/>
            <person name="Copeland A."/>
            <person name="Barry K.W."/>
            <person name="Cichocki N."/>
            <person name="Veneault-Fourrey C."/>
            <person name="LaButti K."/>
            <person name="Lindquist E.A."/>
            <person name="Lipzen A."/>
            <person name="Lundell T."/>
            <person name="Morin E."/>
            <person name="Murat C."/>
            <person name="Sun H."/>
            <person name="Tunlid A."/>
            <person name="Henrissat B."/>
            <person name="Grigoriev I.V."/>
            <person name="Hibbett D.S."/>
            <person name="Martin F."/>
            <person name="Nordberg H.P."/>
            <person name="Cantor M.N."/>
            <person name="Hua S.X."/>
        </authorList>
    </citation>
    <scope>NUCLEOTIDE SEQUENCE [LARGE SCALE GENOMIC DNA]</scope>
    <source>
        <strain evidence="1 2">Ve08.2h10</strain>
    </source>
</reference>
<feature type="non-terminal residue" evidence="1">
    <location>
        <position position="54"/>
    </location>
</feature>
<dbReference type="InParanoid" id="A0A0D0CNZ0"/>
<proteinExistence type="predicted"/>